<evidence type="ECO:0000313" key="2">
    <source>
        <dbReference type="Proteomes" id="UP000256373"/>
    </source>
</evidence>
<dbReference type="AlphaFoldDB" id="A0A3D8Y3A7"/>
<keyword evidence="2" id="KW-1185">Reference proteome</keyword>
<proteinExistence type="predicted"/>
<gene>
    <name evidence="1" type="ORF">DSL64_26690</name>
</gene>
<dbReference type="Proteomes" id="UP000256373">
    <property type="component" value="Unassembled WGS sequence"/>
</dbReference>
<dbReference type="EMBL" id="QNUL01000038">
    <property type="protein sequence ID" value="REA56508.1"/>
    <property type="molecule type" value="Genomic_DNA"/>
</dbReference>
<name>A0A3D8Y3A7_9BACT</name>
<sequence>MLEMYAIACIHLLRLISNNELWDMKKNSTNPINDIASSISDGKVAVKVFVYSASKNQLSIQHSGIK</sequence>
<accession>A0A3D8Y3A7</accession>
<comment type="caution">
    <text evidence="1">The sequence shown here is derived from an EMBL/GenBank/DDBJ whole genome shotgun (WGS) entry which is preliminary data.</text>
</comment>
<reference evidence="1 2" key="1">
    <citation type="submission" date="2018-07" db="EMBL/GenBank/DDBJ databases">
        <title>Dyadobacter roseus sp. nov., isolated from rose rhizosphere soil.</title>
        <authorList>
            <person name="Chen L."/>
        </authorList>
    </citation>
    <scope>NUCLEOTIDE SEQUENCE [LARGE SCALE GENOMIC DNA]</scope>
    <source>
        <strain evidence="1 2">RS19</strain>
    </source>
</reference>
<dbReference type="RefSeq" id="WP_115834019.1">
    <property type="nucleotide sequence ID" value="NZ_QNUL01000038.1"/>
</dbReference>
<protein>
    <submittedName>
        <fullName evidence="1">Uncharacterized protein</fullName>
    </submittedName>
</protein>
<organism evidence="1 2">
    <name type="scientific">Dyadobacter luteus</name>
    <dbReference type="NCBI Taxonomy" id="2259619"/>
    <lineage>
        <taxon>Bacteria</taxon>
        <taxon>Pseudomonadati</taxon>
        <taxon>Bacteroidota</taxon>
        <taxon>Cytophagia</taxon>
        <taxon>Cytophagales</taxon>
        <taxon>Spirosomataceae</taxon>
        <taxon>Dyadobacter</taxon>
    </lineage>
</organism>
<evidence type="ECO:0000313" key="1">
    <source>
        <dbReference type="EMBL" id="REA56508.1"/>
    </source>
</evidence>